<dbReference type="EMBL" id="MIJE01000022">
    <property type="protein sequence ID" value="OEF97141.1"/>
    <property type="molecule type" value="Genomic_DNA"/>
</dbReference>
<dbReference type="Proteomes" id="UP000094296">
    <property type="component" value="Unassembled WGS sequence"/>
</dbReference>
<reference evidence="3 4" key="1">
    <citation type="submission" date="2016-09" db="EMBL/GenBank/DDBJ databases">
        <title>Draft genome sequence for the type strain of Desulfuribacillus alkaliarsenatis AHT28, an obligately anaerobic, sulfidogenic bacterium isolated from Russian soda lake sediments.</title>
        <authorList>
            <person name="Abin C.A."/>
            <person name="Hollibaugh J.T."/>
        </authorList>
    </citation>
    <scope>NUCLEOTIDE SEQUENCE [LARGE SCALE GENOMIC DNA]</scope>
    <source>
        <strain evidence="3 4">AHT28</strain>
    </source>
</reference>
<sequence length="252" mass="29071">MMPVCDSYKIQMRLCSEAIFDSGERERNTVQSKVLSDSYGFVYFHAKTLKGQLKKQAYWLLKQYKTIDEIQKTNYGESFYESIVRLFGFNSQETSKLPEGNKYNSNRGSVPGVMRLSNLELDETIRRYFIQLHQEDLEQDYFRLSPYELINAQTNVRIGIQMEDGVIKNNMFNSYHTVKEGMYFYSNVTFEDVSEVKQPVIDDLARIIYSFKRIGAGIHRGRGEISAQLLVGKDNKPYHTLIASGDGGARNV</sequence>
<evidence type="ECO:0000313" key="3">
    <source>
        <dbReference type="EMBL" id="OEF97141.1"/>
    </source>
</evidence>
<dbReference type="RefSeq" id="WP_069643187.1">
    <property type="nucleotide sequence ID" value="NZ_MIJE01000022.1"/>
</dbReference>
<dbReference type="GO" id="GO:0051607">
    <property type="term" value="P:defense response to virus"/>
    <property type="evidence" value="ECO:0007669"/>
    <property type="project" value="UniProtKB-KW"/>
</dbReference>
<keyword evidence="1" id="KW-0051">Antiviral defense</keyword>
<protein>
    <recommendedName>
        <fullName evidence="2">CRISPR type III-associated protein domain-containing protein</fullName>
    </recommendedName>
</protein>
<comment type="caution">
    <text evidence="3">The sequence shown here is derived from an EMBL/GenBank/DDBJ whole genome shotgun (WGS) entry which is preliminary data.</text>
</comment>
<gene>
    <name evidence="3" type="ORF">BHF68_05970</name>
</gene>
<keyword evidence="4" id="KW-1185">Reference proteome</keyword>
<evidence type="ECO:0000256" key="1">
    <source>
        <dbReference type="ARBA" id="ARBA00023118"/>
    </source>
</evidence>
<dbReference type="Pfam" id="PF03787">
    <property type="entry name" value="RAMPs"/>
    <property type="match status" value="1"/>
</dbReference>
<dbReference type="InterPro" id="IPR005537">
    <property type="entry name" value="RAMP_III_fam"/>
</dbReference>
<accession>A0A1E5G2E2</accession>
<dbReference type="AlphaFoldDB" id="A0A1E5G2E2"/>
<name>A0A1E5G2E2_9FIRM</name>
<feature type="domain" description="CRISPR type III-associated protein" evidence="2">
    <location>
        <begin position="25"/>
        <end position="225"/>
    </location>
</feature>
<evidence type="ECO:0000313" key="4">
    <source>
        <dbReference type="Proteomes" id="UP000094296"/>
    </source>
</evidence>
<dbReference type="STRING" id="766136.BHF68_05970"/>
<evidence type="ECO:0000259" key="2">
    <source>
        <dbReference type="Pfam" id="PF03787"/>
    </source>
</evidence>
<organism evidence="3 4">
    <name type="scientific">Desulfuribacillus alkaliarsenatis</name>
    <dbReference type="NCBI Taxonomy" id="766136"/>
    <lineage>
        <taxon>Bacteria</taxon>
        <taxon>Bacillati</taxon>
        <taxon>Bacillota</taxon>
        <taxon>Desulfuribacillia</taxon>
        <taxon>Desulfuribacillales</taxon>
        <taxon>Desulfuribacillaceae</taxon>
        <taxon>Desulfuribacillus</taxon>
    </lineage>
</organism>
<dbReference type="OrthoDB" id="163151at2"/>
<proteinExistence type="predicted"/>